<comment type="function">
    <text evidence="10">Catalyzes the transfer of an acyl group from acyl-phosphate (acyl-PO(4)) to glycerol-3-phosphate (G3P) to form lysophosphatidic acid (LPA). This enzyme utilizes acyl-phosphate as fatty acyl donor, but not acyl-CoA or acyl-ACP.</text>
</comment>
<reference evidence="11 12" key="1">
    <citation type="submission" date="2020-07" db="EMBL/GenBank/DDBJ databases">
        <authorList>
            <person name="Feng X."/>
        </authorList>
    </citation>
    <scope>NUCLEOTIDE SEQUENCE [LARGE SCALE GENOMIC DNA]</scope>
    <source>
        <strain evidence="11 12">JCM31066</strain>
    </source>
</reference>
<dbReference type="Pfam" id="PF02660">
    <property type="entry name" value="G3P_acyltransf"/>
    <property type="match status" value="1"/>
</dbReference>
<comment type="subunit">
    <text evidence="10">Probably interacts with PlsX.</text>
</comment>
<feature type="transmembrane region" description="Helical" evidence="10">
    <location>
        <begin position="6"/>
        <end position="27"/>
    </location>
</feature>
<dbReference type="HAMAP" id="MF_01043">
    <property type="entry name" value="PlsY"/>
    <property type="match status" value="1"/>
</dbReference>
<evidence type="ECO:0000256" key="9">
    <source>
        <dbReference type="ARBA" id="ARBA00023264"/>
    </source>
</evidence>
<evidence type="ECO:0000313" key="11">
    <source>
        <dbReference type="EMBL" id="MBC2593273.1"/>
    </source>
</evidence>
<keyword evidence="2 10" id="KW-0444">Lipid biosynthesis</keyword>
<keyword evidence="9 10" id="KW-1208">Phospholipid metabolism</keyword>
<proteinExistence type="inferred from homology"/>
<evidence type="ECO:0000313" key="12">
    <source>
        <dbReference type="Proteomes" id="UP000546464"/>
    </source>
</evidence>
<dbReference type="PANTHER" id="PTHR30309">
    <property type="entry name" value="INNER MEMBRANE PROTEIN YGIH"/>
    <property type="match status" value="1"/>
</dbReference>
<dbReference type="GO" id="GO:0005886">
    <property type="term" value="C:plasma membrane"/>
    <property type="evidence" value="ECO:0007669"/>
    <property type="project" value="UniProtKB-SubCell"/>
</dbReference>
<feature type="transmembrane region" description="Helical" evidence="10">
    <location>
        <begin position="58"/>
        <end position="79"/>
    </location>
</feature>
<comment type="subcellular location">
    <subcellularLocation>
        <location evidence="10">Cell membrane</location>
        <topology evidence="10">Multi-pass membrane protein</topology>
    </subcellularLocation>
</comment>
<comment type="catalytic activity">
    <reaction evidence="10">
        <text>an acyl phosphate + sn-glycerol 3-phosphate = a 1-acyl-sn-glycero-3-phosphate + phosphate</text>
        <dbReference type="Rhea" id="RHEA:34075"/>
        <dbReference type="ChEBI" id="CHEBI:43474"/>
        <dbReference type="ChEBI" id="CHEBI:57597"/>
        <dbReference type="ChEBI" id="CHEBI:57970"/>
        <dbReference type="ChEBI" id="CHEBI:59918"/>
        <dbReference type="EC" id="2.3.1.275"/>
    </reaction>
</comment>
<keyword evidence="11" id="KW-0012">Acyltransferase</keyword>
<dbReference type="RefSeq" id="WP_185674284.1">
    <property type="nucleotide sequence ID" value="NZ_JACHVB010000013.1"/>
</dbReference>
<evidence type="ECO:0000256" key="7">
    <source>
        <dbReference type="ARBA" id="ARBA00023136"/>
    </source>
</evidence>
<organism evidence="11 12">
    <name type="scientific">Ruficoccus amylovorans</name>
    <dbReference type="NCBI Taxonomy" id="1804625"/>
    <lineage>
        <taxon>Bacteria</taxon>
        <taxon>Pseudomonadati</taxon>
        <taxon>Verrucomicrobiota</taxon>
        <taxon>Opitutia</taxon>
        <taxon>Puniceicoccales</taxon>
        <taxon>Cerasicoccaceae</taxon>
        <taxon>Ruficoccus</taxon>
    </lineage>
</organism>
<comment type="similarity">
    <text evidence="10">Belongs to the PlsY family.</text>
</comment>
<dbReference type="GO" id="GO:0043772">
    <property type="term" value="F:acyl-phosphate glycerol-3-phosphate acyltransferase activity"/>
    <property type="evidence" value="ECO:0007669"/>
    <property type="project" value="UniProtKB-UniRule"/>
</dbReference>
<keyword evidence="4 10" id="KW-0812">Transmembrane</keyword>
<keyword evidence="12" id="KW-1185">Reference proteome</keyword>
<feature type="transmembrane region" description="Helical" evidence="10">
    <location>
        <begin position="119"/>
        <end position="140"/>
    </location>
</feature>
<dbReference type="Proteomes" id="UP000546464">
    <property type="component" value="Unassembled WGS sequence"/>
</dbReference>
<feature type="transmembrane region" description="Helical" evidence="10">
    <location>
        <begin position="85"/>
        <end position="107"/>
    </location>
</feature>
<evidence type="ECO:0000256" key="5">
    <source>
        <dbReference type="ARBA" id="ARBA00022989"/>
    </source>
</evidence>
<evidence type="ECO:0000256" key="6">
    <source>
        <dbReference type="ARBA" id="ARBA00023098"/>
    </source>
</evidence>
<comment type="pathway">
    <text evidence="10">Lipid metabolism; phospholipid metabolism.</text>
</comment>
<evidence type="ECO:0000256" key="4">
    <source>
        <dbReference type="ARBA" id="ARBA00022692"/>
    </source>
</evidence>
<accession>A0A842H9V0</accession>
<keyword evidence="8 10" id="KW-0594">Phospholipid biosynthesis</keyword>
<dbReference type="SMART" id="SM01207">
    <property type="entry name" value="G3P_acyltransf"/>
    <property type="match status" value="1"/>
</dbReference>
<keyword evidence="3 10" id="KW-0808">Transferase</keyword>
<dbReference type="EC" id="2.3.1.275" evidence="10"/>
<dbReference type="NCBIfam" id="TIGR00023">
    <property type="entry name" value="glycerol-3-phosphate 1-O-acyltransferase PlsY"/>
    <property type="match status" value="1"/>
</dbReference>
<comment type="caution">
    <text evidence="11">The sequence shown here is derived from an EMBL/GenBank/DDBJ whole genome shotgun (WGS) entry which is preliminary data.</text>
</comment>
<evidence type="ECO:0000256" key="10">
    <source>
        <dbReference type="HAMAP-Rule" id="MF_01043"/>
    </source>
</evidence>
<sequence length="202" mass="21490">MPNLIEIIGVALVGYLIGSVSFAVIIARRMGVDILREGSCNPGATNVKRVLGKRAGNLCFALDFLKGLVAAGWPLLPFVGASEPVHLGIVGLIAAILGHSFSLFLGFKGGKGVATTMGGLLALAPIVLGLGIVAWVVFFYTTRYVSLASLAFGISLPVCGLFFVHDTWLMVFLVALAVLIVVRHRSNIQRLLKGTENRFVKK</sequence>
<evidence type="ECO:0000256" key="1">
    <source>
        <dbReference type="ARBA" id="ARBA00022475"/>
    </source>
</evidence>
<dbReference type="GO" id="GO:0008654">
    <property type="term" value="P:phospholipid biosynthetic process"/>
    <property type="evidence" value="ECO:0007669"/>
    <property type="project" value="UniProtKB-UniRule"/>
</dbReference>
<protein>
    <recommendedName>
        <fullName evidence="10">Glycerol-3-phosphate acyltransferase</fullName>
    </recommendedName>
    <alternativeName>
        <fullName evidence="10">Acyl-PO4 G3P acyltransferase</fullName>
    </alternativeName>
    <alternativeName>
        <fullName evidence="10">Acyl-phosphate--glycerol-3-phosphate acyltransferase</fullName>
    </alternativeName>
    <alternativeName>
        <fullName evidence="10">G3P acyltransferase</fullName>
        <shortName evidence="10">GPAT</shortName>
        <ecNumber evidence="10">2.3.1.275</ecNumber>
    </alternativeName>
    <alternativeName>
        <fullName evidence="10">Lysophosphatidic acid synthase</fullName>
        <shortName evidence="10">LPA synthase</shortName>
    </alternativeName>
</protein>
<keyword evidence="6 10" id="KW-0443">Lipid metabolism</keyword>
<keyword evidence="5 10" id="KW-1133">Transmembrane helix</keyword>
<dbReference type="InterPro" id="IPR003811">
    <property type="entry name" value="G3P_acylTferase_PlsY"/>
</dbReference>
<dbReference type="PANTHER" id="PTHR30309:SF0">
    <property type="entry name" value="GLYCEROL-3-PHOSPHATE ACYLTRANSFERASE-RELATED"/>
    <property type="match status" value="1"/>
</dbReference>
<dbReference type="UniPathway" id="UPA00085"/>
<dbReference type="AlphaFoldDB" id="A0A842H9V0"/>
<gene>
    <name evidence="10 11" type="primary">plsY</name>
    <name evidence="11" type="ORF">H5P28_03265</name>
</gene>
<feature type="transmembrane region" description="Helical" evidence="10">
    <location>
        <begin position="160"/>
        <end position="182"/>
    </location>
</feature>
<evidence type="ECO:0000256" key="8">
    <source>
        <dbReference type="ARBA" id="ARBA00023209"/>
    </source>
</evidence>
<evidence type="ECO:0000256" key="2">
    <source>
        <dbReference type="ARBA" id="ARBA00022516"/>
    </source>
</evidence>
<dbReference type="EMBL" id="JACHVB010000013">
    <property type="protein sequence ID" value="MBC2593273.1"/>
    <property type="molecule type" value="Genomic_DNA"/>
</dbReference>
<evidence type="ECO:0000256" key="3">
    <source>
        <dbReference type="ARBA" id="ARBA00022679"/>
    </source>
</evidence>
<name>A0A842H9V0_9BACT</name>
<keyword evidence="7 10" id="KW-0472">Membrane</keyword>
<keyword evidence="1 10" id="KW-1003">Cell membrane</keyword>